<dbReference type="EMBL" id="BAABFX010000025">
    <property type="protein sequence ID" value="GAA4394411.1"/>
    <property type="molecule type" value="Genomic_DNA"/>
</dbReference>
<protein>
    <submittedName>
        <fullName evidence="6">IclR family transcriptional regulator</fullName>
    </submittedName>
</protein>
<dbReference type="InterPro" id="IPR050707">
    <property type="entry name" value="HTH_MetabolicPath_Reg"/>
</dbReference>
<dbReference type="InterPro" id="IPR036390">
    <property type="entry name" value="WH_DNA-bd_sf"/>
</dbReference>
<dbReference type="PROSITE" id="PS51077">
    <property type="entry name" value="HTH_ICLR"/>
    <property type="match status" value="1"/>
</dbReference>
<proteinExistence type="predicted"/>
<dbReference type="SMART" id="SM00346">
    <property type="entry name" value="HTH_ICLR"/>
    <property type="match status" value="1"/>
</dbReference>
<gene>
    <name evidence="6" type="ORF">GCM10023153_15460</name>
</gene>
<reference evidence="7" key="1">
    <citation type="journal article" date="2019" name="Int. J. Syst. Evol. Microbiol.">
        <title>The Global Catalogue of Microorganisms (GCM) 10K type strain sequencing project: providing services to taxonomists for standard genome sequencing and annotation.</title>
        <authorList>
            <consortium name="The Broad Institute Genomics Platform"/>
            <consortium name="The Broad Institute Genome Sequencing Center for Infectious Disease"/>
            <person name="Wu L."/>
            <person name="Ma J."/>
        </authorList>
    </citation>
    <scope>NUCLEOTIDE SEQUENCE [LARGE SCALE GENOMIC DNA]</scope>
    <source>
        <strain evidence="7">JCM 17738</strain>
    </source>
</reference>
<keyword evidence="1" id="KW-0805">Transcription regulation</keyword>
<dbReference type="PANTHER" id="PTHR30136:SF35">
    <property type="entry name" value="HTH-TYPE TRANSCRIPTIONAL REGULATOR RV1719"/>
    <property type="match status" value="1"/>
</dbReference>
<keyword evidence="7" id="KW-1185">Reference proteome</keyword>
<dbReference type="Pfam" id="PF09339">
    <property type="entry name" value="HTH_IclR"/>
    <property type="match status" value="1"/>
</dbReference>
<evidence type="ECO:0000256" key="1">
    <source>
        <dbReference type="ARBA" id="ARBA00023015"/>
    </source>
</evidence>
<name>A0ABP8JQS8_9MICO</name>
<dbReference type="InterPro" id="IPR029016">
    <property type="entry name" value="GAF-like_dom_sf"/>
</dbReference>
<dbReference type="SUPFAM" id="SSF55781">
    <property type="entry name" value="GAF domain-like"/>
    <property type="match status" value="1"/>
</dbReference>
<dbReference type="Gene3D" id="3.30.450.40">
    <property type="match status" value="1"/>
</dbReference>
<keyword evidence="2" id="KW-0238">DNA-binding</keyword>
<feature type="domain" description="IclR-ED" evidence="5">
    <location>
        <begin position="90"/>
        <end position="269"/>
    </location>
</feature>
<accession>A0ABP8JQS8</accession>
<keyword evidence="3" id="KW-0804">Transcription</keyword>
<dbReference type="InterPro" id="IPR005471">
    <property type="entry name" value="Tscrpt_reg_IclR_N"/>
</dbReference>
<dbReference type="InterPro" id="IPR036388">
    <property type="entry name" value="WH-like_DNA-bd_sf"/>
</dbReference>
<comment type="caution">
    <text evidence="6">The sequence shown here is derived from an EMBL/GenBank/DDBJ whole genome shotgun (WGS) entry which is preliminary data.</text>
</comment>
<dbReference type="Gene3D" id="1.10.10.10">
    <property type="entry name" value="Winged helix-like DNA-binding domain superfamily/Winged helix DNA-binding domain"/>
    <property type="match status" value="1"/>
</dbReference>
<organism evidence="6 7">
    <name type="scientific">Ornithinibacter aureus</name>
    <dbReference type="NCBI Taxonomy" id="622664"/>
    <lineage>
        <taxon>Bacteria</taxon>
        <taxon>Bacillati</taxon>
        <taxon>Actinomycetota</taxon>
        <taxon>Actinomycetes</taxon>
        <taxon>Micrococcales</taxon>
        <taxon>Intrasporangiaceae</taxon>
        <taxon>Ornithinibacter</taxon>
    </lineage>
</organism>
<dbReference type="PROSITE" id="PS51078">
    <property type="entry name" value="ICLR_ED"/>
    <property type="match status" value="1"/>
</dbReference>
<evidence type="ECO:0000313" key="6">
    <source>
        <dbReference type="EMBL" id="GAA4394411.1"/>
    </source>
</evidence>
<dbReference type="PANTHER" id="PTHR30136">
    <property type="entry name" value="HELIX-TURN-HELIX TRANSCRIPTIONAL REGULATOR, ICLR FAMILY"/>
    <property type="match status" value="1"/>
</dbReference>
<evidence type="ECO:0000256" key="3">
    <source>
        <dbReference type="ARBA" id="ARBA00023163"/>
    </source>
</evidence>
<dbReference type="Pfam" id="PF01614">
    <property type="entry name" value="IclR_C"/>
    <property type="match status" value="1"/>
</dbReference>
<dbReference type="SUPFAM" id="SSF46785">
    <property type="entry name" value="Winged helix' DNA-binding domain"/>
    <property type="match status" value="1"/>
</dbReference>
<evidence type="ECO:0000259" key="5">
    <source>
        <dbReference type="PROSITE" id="PS51078"/>
    </source>
</evidence>
<evidence type="ECO:0000256" key="2">
    <source>
        <dbReference type="ARBA" id="ARBA00023125"/>
    </source>
</evidence>
<dbReference type="RefSeq" id="WP_159902267.1">
    <property type="nucleotide sequence ID" value="NZ_BAABFX010000025.1"/>
</dbReference>
<evidence type="ECO:0000259" key="4">
    <source>
        <dbReference type="PROSITE" id="PS51077"/>
    </source>
</evidence>
<dbReference type="Proteomes" id="UP001500390">
    <property type="component" value="Unassembled WGS sequence"/>
</dbReference>
<sequence length="269" mass="28795">MSIVAQDQAWCATTPKRSQAVDAHGSALKSVGSALDVLECFATDGELGVSDIARRLGVAKSTAHRLLQTLASRGFVEQDTHSGQYRLGIHIYELGELALARNQLRHAALPILRQVAAATGLTVNLSVPDGPDIVFVERIENSDGVRILGHFGRRLPAHTTSSGKAIAAWNTGADAARRRAGFPPRVSRTVRTEADWDRCLESVRKVGYAVSHSESFDGASSVAVPVIVHREAIASISVFGPTEAIEPKVDRFVPVLVAASRRIARAHTA</sequence>
<feature type="domain" description="HTH iclR-type" evidence="4">
    <location>
        <begin position="28"/>
        <end position="89"/>
    </location>
</feature>
<evidence type="ECO:0000313" key="7">
    <source>
        <dbReference type="Proteomes" id="UP001500390"/>
    </source>
</evidence>
<dbReference type="InterPro" id="IPR014757">
    <property type="entry name" value="Tscrpt_reg_IclR_C"/>
</dbReference>